<keyword evidence="2" id="KW-1133">Transmembrane helix</keyword>
<dbReference type="RefSeq" id="WP_286679015.1">
    <property type="nucleotide sequence ID" value="NZ_MNXI01000121.1"/>
</dbReference>
<sequence>MPLNIVFRIIDVIFQLLYIFILVRVVLSFIQVPVNHITRPILNFIYDITEPILKLVRNIIPPIMVGGMGLDLSPVIALILLNIIQTIIHSVLRLIFGM</sequence>
<dbReference type="AlphaFoldDB" id="A0A2M7T582"/>
<evidence type="ECO:0000256" key="1">
    <source>
        <dbReference type="ARBA" id="ARBA00010894"/>
    </source>
</evidence>
<accession>A0A2M7T582</accession>
<dbReference type="PANTHER" id="PTHR33219">
    <property type="entry name" value="YLMG HOMOLOG PROTEIN 2, CHLOROPLASTIC"/>
    <property type="match status" value="1"/>
</dbReference>
<feature type="transmembrane region" description="Helical" evidence="2">
    <location>
        <begin position="75"/>
        <end position="96"/>
    </location>
</feature>
<protein>
    <recommendedName>
        <fullName evidence="5">YggT family protein</fullName>
    </recommendedName>
</protein>
<name>A0A2M7T582_9ACTN</name>
<reference evidence="4" key="1">
    <citation type="submission" date="2017-09" db="EMBL/GenBank/DDBJ databases">
        <title>Depth-based differentiation of microbial function through sediment-hosted aquifers and enrichment of novel symbionts in the deep terrestrial subsurface.</title>
        <authorList>
            <person name="Probst A.J."/>
            <person name="Ladd B."/>
            <person name="Jarett J.K."/>
            <person name="Geller-Mcgrath D.E."/>
            <person name="Sieber C.M.K."/>
            <person name="Emerson J.B."/>
            <person name="Anantharaman K."/>
            <person name="Thomas B.C."/>
            <person name="Malmstrom R."/>
            <person name="Stieglmeier M."/>
            <person name="Klingl A."/>
            <person name="Woyke T."/>
            <person name="Ryan C.M."/>
            <person name="Banfield J.F."/>
        </authorList>
    </citation>
    <scope>NUCLEOTIDE SEQUENCE [LARGE SCALE GENOMIC DNA]</scope>
</reference>
<keyword evidence="2" id="KW-0472">Membrane</keyword>
<dbReference type="GO" id="GO:0016020">
    <property type="term" value="C:membrane"/>
    <property type="evidence" value="ECO:0007669"/>
    <property type="project" value="InterPro"/>
</dbReference>
<gene>
    <name evidence="3" type="ORF">COY37_10650</name>
</gene>
<evidence type="ECO:0008006" key="5">
    <source>
        <dbReference type="Google" id="ProtNLM"/>
    </source>
</evidence>
<evidence type="ECO:0000313" key="3">
    <source>
        <dbReference type="EMBL" id="PIZ35238.1"/>
    </source>
</evidence>
<dbReference type="InterPro" id="IPR003425">
    <property type="entry name" value="CCB3/YggT"/>
</dbReference>
<evidence type="ECO:0000256" key="2">
    <source>
        <dbReference type="SAM" id="Phobius"/>
    </source>
</evidence>
<dbReference type="PANTHER" id="PTHR33219:SF14">
    <property type="entry name" value="PROTEIN COFACTOR ASSEMBLY OF COMPLEX C SUBUNIT B CCB3, CHLOROPLASTIC-RELATED"/>
    <property type="match status" value="1"/>
</dbReference>
<feature type="transmembrane region" description="Helical" evidence="2">
    <location>
        <begin position="12"/>
        <end position="34"/>
    </location>
</feature>
<dbReference type="Pfam" id="PF02325">
    <property type="entry name" value="CCB3_YggT"/>
    <property type="match status" value="1"/>
</dbReference>
<dbReference type="Proteomes" id="UP000230956">
    <property type="component" value="Unassembled WGS sequence"/>
</dbReference>
<comment type="caution">
    <text evidence="3">The sequence shown here is derived from an EMBL/GenBank/DDBJ whole genome shotgun (WGS) entry which is preliminary data.</text>
</comment>
<dbReference type="EMBL" id="PFNG01000249">
    <property type="protein sequence ID" value="PIZ35238.1"/>
    <property type="molecule type" value="Genomic_DNA"/>
</dbReference>
<proteinExistence type="inferred from homology"/>
<keyword evidence="2" id="KW-0812">Transmembrane</keyword>
<organism evidence="3 4">
    <name type="scientific">Candidatus Aquicultor secundus</name>
    <dbReference type="NCBI Taxonomy" id="1973895"/>
    <lineage>
        <taxon>Bacteria</taxon>
        <taxon>Bacillati</taxon>
        <taxon>Actinomycetota</taxon>
        <taxon>Candidatus Aquicultoria</taxon>
        <taxon>Candidatus Aquicultorales</taxon>
        <taxon>Candidatus Aquicultoraceae</taxon>
        <taxon>Candidatus Aquicultor</taxon>
    </lineage>
</organism>
<evidence type="ECO:0000313" key="4">
    <source>
        <dbReference type="Proteomes" id="UP000230956"/>
    </source>
</evidence>
<comment type="similarity">
    <text evidence="1">Belongs to the YggT family.</text>
</comment>